<keyword evidence="4" id="KW-0539">Nucleus</keyword>
<keyword evidence="3" id="KW-0804">Transcription</keyword>
<keyword evidence="8" id="KW-1185">Reference proteome</keyword>
<dbReference type="PROSITE" id="PS51742">
    <property type="entry name" value="PPC"/>
    <property type="match status" value="1"/>
</dbReference>
<feature type="compositionally biased region" description="Gly residues" evidence="5">
    <location>
        <begin position="258"/>
        <end position="269"/>
    </location>
</feature>
<comment type="caution">
    <text evidence="7">The sequence shown here is derived from an EMBL/GenBank/DDBJ whole genome shotgun (WGS) entry which is preliminary data.</text>
</comment>
<feature type="domain" description="PPC" evidence="6">
    <location>
        <begin position="96"/>
        <end position="256"/>
    </location>
</feature>
<dbReference type="Gene3D" id="3.30.1330.80">
    <property type="entry name" value="Hypothetical protein, similar to alpha- acetolactate decarboxylase, domain 2"/>
    <property type="match status" value="1"/>
</dbReference>
<name>A0ABD3LKC2_EUCGL</name>
<dbReference type="InterPro" id="IPR014476">
    <property type="entry name" value="AHL15-29"/>
</dbReference>
<dbReference type="Pfam" id="PF03479">
    <property type="entry name" value="PCC"/>
    <property type="match status" value="1"/>
</dbReference>
<evidence type="ECO:0000256" key="3">
    <source>
        <dbReference type="ARBA" id="ARBA00023163"/>
    </source>
</evidence>
<evidence type="ECO:0000313" key="8">
    <source>
        <dbReference type="Proteomes" id="UP001634007"/>
    </source>
</evidence>
<proteinExistence type="predicted"/>
<dbReference type="InterPro" id="IPR005175">
    <property type="entry name" value="PPC_dom"/>
</dbReference>
<organism evidence="7 8">
    <name type="scientific">Eucalyptus globulus</name>
    <name type="common">Tasmanian blue gum</name>
    <dbReference type="NCBI Taxonomy" id="34317"/>
    <lineage>
        <taxon>Eukaryota</taxon>
        <taxon>Viridiplantae</taxon>
        <taxon>Streptophyta</taxon>
        <taxon>Embryophyta</taxon>
        <taxon>Tracheophyta</taxon>
        <taxon>Spermatophyta</taxon>
        <taxon>Magnoliopsida</taxon>
        <taxon>eudicotyledons</taxon>
        <taxon>Gunneridae</taxon>
        <taxon>Pentapetalae</taxon>
        <taxon>rosids</taxon>
        <taxon>malvids</taxon>
        <taxon>Myrtales</taxon>
        <taxon>Myrtaceae</taxon>
        <taxon>Myrtoideae</taxon>
        <taxon>Eucalypteae</taxon>
        <taxon>Eucalyptus</taxon>
    </lineage>
</organism>
<dbReference type="SUPFAM" id="SSF117856">
    <property type="entry name" value="AF0104/ALDC/Ptd012-like"/>
    <property type="match status" value="1"/>
</dbReference>
<evidence type="ECO:0000313" key="7">
    <source>
        <dbReference type="EMBL" id="KAL3752184.1"/>
    </source>
</evidence>
<feature type="compositionally biased region" description="Low complexity" evidence="5">
    <location>
        <begin position="9"/>
        <end position="18"/>
    </location>
</feature>
<feature type="region of interest" description="Disordered" evidence="5">
    <location>
        <begin position="1"/>
        <end position="97"/>
    </location>
</feature>
<dbReference type="EMBL" id="JBJKBG010000002">
    <property type="protein sequence ID" value="KAL3752184.1"/>
    <property type="molecule type" value="Genomic_DNA"/>
</dbReference>
<evidence type="ECO:0000259" key="6">
    <source>
        <dbReference type="PROSITE" id="PS51742"/>
    </source>
</evidence>
<feature type="region of interest" description="Disordered" evidence="5">
    <location>
        <begin position="239"/>
        <end position="271"/>
    </location>
</feature>
<dbReference type="PANTHER" id="PTHR31100:SF63">
    <property type="entry name" value="AT-HOOK MOTIF NUCLEAR-LOCALIZED PROTEIN"/>
    <property type="match status" value="1"/>
</dbReference>
<evidence type="ECO:0000256" key="1">
    <source>
        <dbReference type="ARBA" id="ARBA00023015"/>
    </source>
</evidence>
<reference evidence="7 8" key="1">
    <citation type="submission" date="2024-11" db="EMBL/GenBank/DDBJ databases">
        <title>Chromosome-level genome assembly of Eucalyptus globulus Labill. provides insights into its genome evolution.</title>
        <authorList>
            <person name="Li X."/>
        </authorList>
    </citation>
    <scope>NUCLEOTIDE SEQUENCE [LARGE SCALE GENOMIC DNA]</scope>
    <source>
        <strain evidence="7">CL2024</strain>
        <tissue evidence="7">Fresh tender leaves</tissue>
    </source>
</reference>
<evidence type="ECO:0000256" key="5">
    <source>
        <dbReference type="SAM" id="MobiDB-lite"/>
    </source>
</evidence>
<evidence type="ECO:0000256" key="2">
    <source>
        <dbReference type="ARBA" id="ARBA00023125"/>
    </source>
</evidence>
<evidence type="ECO:0000256" key="4">
    <source>
        <dbReference type="ARBA" id="ARBA00023242"/>
    </source>
</evidence>
<gene>
    <name evidence="7" type="ORF">ACJRO7_012925</name>
</gene>
<keyword evidence="1" id="KW-0805">Transcription regulation</keyword>
<dbReference type="Proteomes" id="UP001634007">
    <property type="component" value="Unassembled WGS sequence"/>
</dbReference>
<sequence length="315" mass="31313">MAGRGNTASLSLSHPHSSSSEDDTSGHRLTPLALPPPAPATAAAATPVKTTVASEFGSPTPSKKKPRGRPPGSKNKPKPPVVITAAPESSGSSSSSSALRPVILEISAGSDVVDALTSFALRRRMGLAVLNAFGSVSDVTLRHPLPHAPPLSLRGPFNLLSLSGSVLAGGCINGKNDNNESKNDRPAKQLCRQEGSSHFGITLAGSQGQLFGGVVGGKVVAATSVVVAAATFVSPSFHRFPSEGDEEGGDHQETKPCIGGGGGGGGGGSEPPSCLSSAALAGGLYCGGGGLGGQAMSPEVMPWGGAANSASRPPY</sequence>
<dbReference type="GO" id="GO:0003677">
    <property type="term" value="F:DNA binding"/>
    <property type="evidence" value="ECO:0007669"/>
    <property type="project" value="UniProtKB-KW"/>
</dbReference>
<accession>A0ABD3LKC2</accession>
<dbReference type="AlphaFoldDB" id="A0ABD3LKC2"/>
<dbReference type="PANTHER" id="PTHR31100">
    <property type="entry name" value="AT-HOOK MOTIF NUCLEAR-LOCALIZED PROTEIN 15"/>
    <property type="match status" value="1"/>
</dbReference>
<protein>
    <recommendedName>
        <fullName evidence="6">PPC domain-containing protein</fullName>
    </recommendedName>
</protein>
<dbReference type="CDD" id="cd11378">
    <property type="entry name" value="DUF296"/>
    <property type="match status" value="1"/>
</dbReference>
<keyword evidence="2" id="KW-0238">DNA-binding</keyword>